<gene>
    <name evidence="3" type="ORF">MtrunA17_Chr8g0351191</name>
</gene>
<dbReference type="InterPro" id="IPR013103">
    <property type="entry name" value="RVT_2"/>
</dbReference>
<keyword evidence="3" id="KW-0808">Transferase</keyword>
<dbReference type="Gene3D" id="3.30.420.10">
    <property type="entry name" value="Ribonuclease H-like superfamily/Ribonuclease H"/>
    <property type="match status" value="1"/>
</dbReference>
<evidence type="ECO:0000313" key="3">
    <source>
        <dbReference type="EMBL" id="RHN40111.1"/>
    </source>
</evidence>
<dbReference type="InterPro" id="IPR057670">
    <property type="entry name" value="SH3_retrovirus"/>
</dbReference>
<dbReference type="Gramene" id="rna46214">
    <property type="protein sequence ID" value="RHN40111.1"/>
    <property type="gene ID" value="gene46214"/>
</dbReference>
<feature type="compositionally biased region" description="Acidic residues" evidence="1">
    <location>
        <begin position="207"/>
        <end position="231"/>
    </location>
</feature>
<proteinExistence type="predicted"/>
<organism evidence="3 4">
    <name type="scientific">Medicago truncatula</name>
    <name type="common">Barrel medic</name>
    <name type="synonym">Medicago tribuloides</name>
    <dbReference type="NCBI Taxonomy" id="3880"/>
    <lineage>
        <taxon>Eukaryota</taxon>
        <taxon>Viridiplantae</taxon>
        <taxon>Streptophyta</taxon>
        <taxon>Embryophyta</taxon>
        <taxon>Tracheophyta</taxon>
        <taxon>Spermatophyta</taxon>
        <taxon>Magnoliopsida</taxon>
        <taxon>eudicotyledons</taxon>
        <taxon>Gunneridae</taxon>
        <taxon>Pentapetalae</taxon>
        <taxon>rosids</taxon>
        <taxon>fabids</taxon>
        <taxon>Fabales</taxon>
        <taxon>Fabaceae</taxon>
        <taxon>Papilionoideae</taxon>
        <taxon>50 kb inversion clade</taxon>
        <taxon>NPAAA clade</taxon>
        <taxon>Hologalegina</taxon>
        <taxon>IRL clade</taxon>
        <taxon>Trifolieae</taxon>
        <taxon>Medicago</taxon>
    </lineage>
</organism>
<dbReference type="EC" id="2.7.7.49" evidence="3"/>
<reference evidence="4" key="1">
    <citation type="journal article" date="2018" name="Nat. Plants">
        <title>Whole-genome landscape of Medicago truncatula symbiotic genes.</title>
        <authorList>
            <person name="Pecrix Y."/>
            <person name="Staton S.E."/>
            <person name="Sallet E."/>
            <person name="Lelandais-Briere C."/>
            <person name="Moreau S."/>
            <person name="Carrere S."/>
            <person name="Blein T."/>
            <person name="Jardinaud M.F."/>
            <person name="Latrasse D."/>
            <person name="Zouine M."/>
            <person name="Zahm M."/>
            <person name="Kreplak J."/>
            <person name="Mayjonade B."/>
            <person name="Satge C."/>
            <person name="Perez M."/>
            <person name="Cauet S."/>
            <person name="Marande W."/>
            <person name="Chantry-Darmon C."/>
            <person name="Lopez-Roques C."/>
            <person name="Bouchez O."/>
            <person name="Berard A."/>
            <person name="Debelle F."/>
            <person name="Munos S."/>
            <person name="Bendahmane A."/>
            <person name="Berges H."/>
            <person name="Niebel A."/>
            <person name="Buitink J."/>
            <person name="Frugier F."/>
            <person name="Benhamed M."/>
            <person name="Crespi M."/>
            <person name="Gouzy J."/>
            <person name="Gamas P."/>
        </authorList>
    </citation>
    <scope>NUCLEOTIDE SEQUENCE [LARGE SCALE GENOMIC DNA]</scope>
    <source>
        <strain evidence="4">cv. Jemalong A17</strain>
    </source>
</reference>
<comment type="caution">
    <text evidence="3">The sequence shown here is derived from an EMBL/GenBank/DDBJ whole genome shotgun (WGS) entry which is preliminary data.</text>
</comment>
<dbReference type="CDD" id="cd09272">
    <property type="entry name" value="RNase_HI_RT_Ty1"/>
    <property type="match status" value="1"/>
</dbReference>
<evidence type="ECO:0000256" key="1">
    <source>
        <dbReference type="SAM" id="MobiDB-lite"/>
    </source>
</evidence>
<feature type="region of interest" description="Disordered" evidence="1">
    <location>
        <begin position="199"/>
        <end position="256"/>
    </location>
</feature>
<keyword evidence="3" id="KW-0548">Nucleotidyltransferase</keyword>
<dbReference type="PANTHER" id="PTHR11439">
    <property type="entry name" value="GAG-POL-RELATED RETROTRANSPOSON"/>
    <property type="match status" value="1"/>
</dbReference>
<dbReference type="Pfam" id="PF25597">
    <property type="entry name" value="SH3_retrovirus"/>
    <property type="match status" value="1"/>
</dbReference>
<feature type="domain" description="Integrase catalytic" evidence="2">
    <location>
        <begin position="1"/>
        <end position="108"/>
    </location>
</feature>
<dbReference type="InterPro" id="IPR043502">
    <property type="entry name" value="DNA/RNA_pol_sf"/>
</dbReference>
<accession>A0A396GIW2</accession>
<dbReference type="InterPro" id="IPR001584">
    <property type="entry name" value="Integrase_cat-core"/>
</dbReference>
<dbReference type="Pfam" id="PF07727">
    <property type="entry name" value="RVT_2"/>
    <property type="match status" value="1"/>
</dbReference>
<dbReference type="Proteomes" id="UP000265566">
    <property type="component" value="Chromosome 8"/>
</dbReference>
<protein>
    <submittedName>
        <fullName evidence="3">Putative RNA-directed DNA polymerase</fullName>
        <ecNumber evidence="3">2.7.7.49</ecNumber>
    </submittedName>
</protein>
<dbReference type="GO" id="GO:0003964">
    <property type="term" value="F:RNA-directed DNA polymerase activity"/>
    <property type="evidence" value="ECO:0007669"/>
    <property type="project" value="UniProtKB-KW"/>
</dbReference>
<evidence type="ECO:0000259" key="2">
    <source>
        <dbReference type="PROSITE" id="PS50994"/>
    </source>
</evidence>
<dbReference type="InterPro" id="IPR036397">
    <property type="entry name" value="RNaseH_sf"/>
</dbReference>
<keyword evidence="3" id="KW-0695">RNA-directed DNA polymerase</keyword>
<dbReference type="PANTHER" id="PTHR11439:SF467">
    <property type="entry name" value="INTEGRASE CATALYTIC DOMAIN-CONTAINING PROTEIN"/>
    <property type="match status" value="1"/>
</dbReference>
<dbReference type="SUPFAM" id="SSF53098">
    <property type="entry name" value="Ribonuclease H-like"/>
    <property type="match status" value="1"/>
</dbReference>
<dbReference type="EMBL" id="PSQE01000008">
    <property type="protein sequence ID" value="RHN40111.1"/>
    <property type="molecule type" value="Genomic_DNA"/>
</dbReference>
<sequence length="783" mass="89590">MVERSTGKSLKCLRSDNGGEYTSHEFKSYCSEHDIRHEKTVPGTPQHNGVAERINRTIMEKVRCMLKMAKLPKPFWVEAVQTTCYLINRSPSVPLGFDIPERVWSGHDISYSHLKVFGCKAFAHVNKEHRQKLDDKAIPCIFVGYGDEEFGYRLWDPEKRRIIRSRDVVFHEQETMSDSTILETPKRYGKVDLTLTTPPVRVATEGGDLDEDPGVDGEPVVEDGDDEDVQDGEQSTTSHLRRSSRDHHPSTRYPSSEYILITDEGEPDSFDEVQTHKDKIQWMKAMQEEMDSLQKNDTYELVKLPEGRKALKNKWVFKLKKDGDKLVKYKARLVVKGFGQKRGIDFDEIFSPVVKMSSIRVILGLVASLDLELEQMDVKTAFLHGDLDEEIYMVQPEGFEKTRKEHLVCKLKKSLYGLKQAPRQWYKKFDSFMMSHEYTKTDADHCVYVKTFRGNKFIILLLYVDDMLIVGQDKDMIGDLKKELSKSFDMKNLGPAKQILGMKILRDRKARKLWLSQQQYVDRVLERFNMKGAKPVSTPLANHFKLNRVSCPTSQDEKEAMVAIPYSSAVGSLMYAMVCTRPDIAHAVGVVSRFLSNPGKEHWEAVKWILRYLKGSSNKCLCFGGSDSLLKGYTDADMAGDLDGRKSTSGIVFTFAGGAVSWQSKLQKCVALSTTEAEYIAMAEAGKEMLWLKRFLDQLGMKQERYVIHCDSQSALDLSKNAMYHSRTKHIDVRYHWLRQAAGEQQFMLEKIHTDKNPADMLTKVVAREKLQLCAELIGMDRK</sequence>
<dbReference type="AlphaFoldDB" id="A0A396GIW2"/>
<dbReference type="PROSITE" id="PS50994">
    <property type="entry name" value="INTEGRASE"/>
    <property type="match status" value="1"/>
</dbReference>
<dbReference type="GO" id="GO:0015074">
    <property type="term" value="P:DNA integration"/>
    <property type="evidence" value="ECO:0007669"/>
    <property type="project" value="InterPro"/>
</dbReference>
<dbReference type="InterPro" id="IPR012337">
    <property type="entry name" value="RNaseH-like_sf"/>
</dbReference>
<name>A0A396GIW2_MEDTR</name>
<dbReference type="SUPFAM" id="SSF56672">
    <property type="entry name" value="DNA/RNA polymerases"/>
    <property type="match status" value="1"/>
</dbReference>
<evidence type="ECO:0000313" key="4">
    <source>
        <dbReference type="Proteomes" id="UP000265566"/>
    </source>
</evidence>
<dbReference type="GO" id="GO:0003676">
    <property type="term" value="F:nucleic acid binding"/>
    <property type="evidence" value="ECO:0007669"/>
    <property type="project" value="InterPro"/>
</dbReference>